<dbReference type="PANTHER" id="PTHR43874">
    <property type="entry name" value="TWO-COMPONENT RESPONSE REGULATOR"/>
    <property type="match status" value="1"/>
</dbReference>
<gene>
    <name evidence="4" type="ORF">URODEC1_LOCUS63807</name>
</gene>
<dbReference type="Pfam" id="PF00072">
    <property type="entry name" value="Response_reg"/>
    <property type="match status" value="1"/>
</dbReference>
<reference evidence="5" key="1">
    <citation type="submission" date="2024-06" db="EMBL/GenBank/DDBJ databases">
        <authorList>
            <person name="Ryan C."/>
        </authorList>
    </citation>
    <scope>NUCLEOTIDE SEQUENCE [LARGE SCALE GENOMIC DNA]</scope>
</reference>
<dbReference type="SUPFAM" id="SSF52172">
    <property type="entry name" value="CheY-like"/>
    <property type="match status" value="1"/>
</dbReference>
<protein>
    <recommendedName>
        <fullName evidence="3">Response regulatory domain-containing protein</fullName>
    </recommendedName>
</protein>
<accession>A0ABC9BDF7</accession>
<evidence type="ECO:0000256" key="1">
    <source>
        <dbReference type="ARBA" id="ARBA00023012"/>
    </source>
</evidence>
<dbReference type="PANTHER" id="PTHR43874:SF33">
    <property type="entry name" value="TWO-COMPONENT RESPONSE REGULATOR ORR8"/>
    <property type="match status" value="1"/>
</dbReference>
<proteinExistence type="predicted"/>
<evidence type="ECO:0000259" key="3">
    <source>
        <dbReference type="PROSITE" id="PS50110"/>
    </source>
</evidence>
<dbReference type="EMBL" id="OZ075135">
    <property type="protein sequence ID" value="CAL4998358.1"/>
    <property type="molecule type" value="Genomic_DNA"/>
</dbReference>
<evidence type="ECO:0000313" key="4">
    <source>
        <dbReference type="EMBL" id="CAL4998358.1"/>
    </source>
</evidence>
<keyword evidence="2" id="KW-0597">Phosphoprotein</keyword>
<dbReference type="InterPro" id="IPR045279">
    <property type="entry name" value="ARR-like"/>
</dbReference>
<feature type="modified residue" description="4-aspartylphosphate" evidence="2">
    <location>
        <position position="57"/>
    </location>
</feature>
<reference evidence="4 5" key="2">
    <citation type="submission" date="2024-10" db="EMBL/GenBank/DDBJ databases">
        <authorList>
            <person name="Ryan C."/>
        </authorList>
    </citation>
    <scope>NUCLEOTIDE SEQUENCE [LARGE SCALE GENOMIC DNA]</scope>
</reference>
<organism evidence="4 5">
    <name type="scientific">Urochloa decumbens</name>
    <dbReference type="NCBI Taxonomy" id="240449"/>
    <lineage>
        <taxon>Eukaryota</taxon>
        <taxon>Viridiplantae</taxon>
        <taxon>Streptophyta</taxon>
        <taxon>Embryophyta</taxon>
        <taxon>Tracheophyta</taxon>
        <taxon>Spermatophyta</taxon>
        <taxon>Magnoliopsida</taxon>
        <taxon>Liliopsida</taxon>
        <taxon>Poales</taxon>
        <taxon>Poaceae</taxon>
        <taxon>PACMAD clade</taxon>
        <taxon>Panicoideae</taxon>
        <taxon>Panicodae</taxon>
        <taxon>Paniceae</taxon>
        <taxon>Melinidinae</taxon>
        <taxon>Urochloa</taxon>
    </lineage>
</organism>
<keyword evidence="1" id="KW-0902">Two-component regulatory system</keyword>
<feature type="domain" description="Response regulatory" evidence="3">
    <location>
        <begin position="7"/>
        <end position="123"/>
    </location>
</feature>
<name>A0ABC9BDF7_9POAL</name>
<evidence type="ECO:0000256" key="2">
    <source>
        <dbReference type="PROSITE-ProRule" id="PRU00169"/>
    </source>
</evidence>
<dbReference type="InterPro" id="IPR001789">
    <property type="entry name" value="Sig_transdc_resp-reg_receiver"/>
</dbReference>
<dbReference type="AlphaFoldDB" id="A0ABC9BDF7"/>
<dbReference type="GO" id="GO:0000160">
    <property type="term" value="P:phosphorelay signal transduction system"/>
    <property type="evidence" value="ECO:0007669"/>
    <property type="project" value="UniProtKB-KW"/>
</dbReference>
<dbReference type="Gene3D" id="3.40.50.2300">
    <property type="match status" value="1"/>
</dbReference>
<dbReference type="SMART" id="SM00448">
    <property type="entry name" value="REC"/>
    <property type="match status" value="1"/>
</dbReference>
<evidence type="ECO:0000313" key="5">
    <source>
        <dbReference type="Proteomes" id="UP001497457"/>
    </source>
</evidence>
<keyword evidence="5" id="KW-1185">Reference proteome</keyword>
<dbReference type="Proteomes" id="UP001497457">
    <property type="component" value="Chromosome 25rd"/>
</dbReference>
<dbReference type="PROSITE" id="PS50110">
    <property type="entry name" value="RESPONSE_REGULATORY"/>
    <property type="match status" value="1"/>
</dbReference>
<sequence>MAADALHVLIVDDSFIDRLVATRVLKSYNIRVTIMEGPNQAWEFLNADHDVDLILSDYCMPGMTGYDLLMEVKESPKLKDIPMVIMSSDNIPERMKKCLDAGAKEYVLKPLNVVDVPRLLGYI</sequence>
<dbReference type="InterPro" id="IPR011006">
    <property type="entry name" value="CheY-like_superfamily"/>
</dbReference>